<protein>
    <recommendedName>
        <fullName evidence="3">YD repeat-containing protein</fullName>
    </recommendedName>
</protein>
<evidence type="ECO:0000313" key="2">
    <source>
        <dbReference type="Proteomes" id="UP000185678"/>
    </source>
</evidence>
<evidence type="ECO:0000313" key="1">
    <source>
        <dbReference type="EMBL" id="SIS86609.1"/>
    </source>
</evidence>
<dbReference type="AlphaFoldDB" id="A0A1N7MKZ5"/>
<reference evidence="1 2" key="1">
    <citation type="submission" date="2017-01" db="EMBL/GenBank/DDBJ databases">
        <authorList>
            <person name="Mah S.A."/>
            <person name="Swanson W.J."/>
            <person name="Moy G.W."/>
            <person name="Vacquier V.D."/>
        </authorList>
    </citation>
    <scope>NUCLEOTIDE SEQUENCE [LARGE SCALE GENOMIC DNA]</scope>
    <source>
        <strain evidence="1 2">DSM 11589</strain>
    </source>
</reference>
<dbReference type="OrthoDB" id="8563989at2"/>
<dbReference type="InterPro" id="IPR046154">
    <property type="entry name" value="DUF6156"/>
</dbReference>
<accession>A0A1N7MKZ5</accession>
<dbReference type="EMBL" id="FTOA01000004">
    <property type="protein sequence ID" value="SIS86609.1"/>
    <property type="molecule type" value="Genomic_DNA"/>
</dbReference>
<dbReference type="Pfam" id="PF19653">
    <property type="entry name" value="DUF6156"/>
    <property type="match status" value="1"/>
</dbReference>
<gene>
    <name evidence="1" type="ORF">SAMN05421779_104189</name>
</gene>
<dbReference type="RefSeq" id="WP_076400636.1">
    <property type="nucleotide sequence ID" value="NZ_FTOA01000004.1"/>
</dbReference>
<keyword evidence="2" id="KW-1185">Reference proteome</keyword>
<dbReference type="Proteomes" id="UP000185678">
    <property type="component" value="Unassembled WGS sequence"/>
</dbReference>
<proteinExistence type="predicted"/>
<organism evidence="1 2">
    <name type="scientific">Insolitispirillum peregrinum</name>
    <dbReference type="NCBI Taxonomy" id="80876"/>
    <lineage>
        <taxon>Bacteria</taxon>
        <taxon>Pseudomonadati</taxon>
        <taxon>Pseudomonadota</taxon>
        <taxon>Alphaproteobacteria</taxon>
        <taxon>Rhodospirillales</taxon>
        <taxon>Novispirillaceae</taxon>
        <taxon>Insolitispirillum</taxon>
    </lineage>
</organism>
<name>A0A1N7MKZ5_9PROT</name>
<evidence type="ECO:0008006" key="3">
    <source>
        <dbReference type="Google" id="ProtNLM"/>
    </source>
</evidence>
<sequence length="107" mass="11959">MTTSHTADATDQPAGGQRFFVSYSGVRLPFRLVTELTPAEIHNRNTFFRADYDAAGRLLGFEKVVYGEVAMSHRYRYYPCGALQQADITNHADEETTVLEFPQPVAG</sequence>
<dbReference type="STRING" id="80876.SAMN05421779_104189"/>